<dbReference type="KEGG" id="lfo:LMK00_05060"/>
<gene>
    <name evidence="8" type="ORF">LMK00_05060</name>
</gene>
<keyword evidence="6" id="KW-1133">Transmembrane helix</keyword>
<evidence type="ECO:0000256" key="6">
    <source>
        <dbReference type="SAM" id="Phobius"/>
    </source>
</evidence>
<dbReference type="RefSeq" id="WP_252175851.1">
    <property type="nucleotide sequence ID" value="NZ_CP086395.1"/>
</dbReference>
<evidence type="ECO:0000313" key="9">
    <source>
        <dbReference type="Proteomes" id="UP001056730"/>
    </source>
</evidence>
<keyword evidence="6" id="KW-0472">Membrane</keyword>
<dbReference type="InterPro" id="IPR019931">
    <property type="entry name" value="LPXTG_anchor"/>
</dbReference>
<name>A0A9Q8Y3H1_9LACT</name>
<evidence type="ECO:0000256" key="5">
    <source>
        <dbReference type="ARBA" id="ARBA00023088"/>
    </source>
</evidence>
<dbReference type="InterPro" id="IPR042229">
    <property type="entry name" value="Listeria/Bacterioides_rpt_sf"/>
</dbReference>
<dbReference type="InterPro" id="IPR013378">
    <property type="entry name" value="InlB-like_B-rpt"/>
</dbReference>
<sequence length="589" mass="65098">MKKYQILHKVLSLRRLMMLSVTLILLILLNIIPVRVLATNGGVVTTADKTYAFDYKTHIPWVGAANNLFKASFNIPSPGTSTIDGDRYQGTLAFTKLPNSDYRLVNVIPYMDSPTFTITNSGGSTAAAGSYNWNEALQSWVLPNPLIDNTATSVDTSQALNGSAGIKIYMVGPSTSFMPLSTLKNDPTLHETRPVFLLGDMATFAPNAVQNIPFTLYQERAYNGDPNKWHAFNFNVPALVQYEYDGQVTGTNPDDQLDLIPGELAHFESEVNLSSPQKITVDMIWQVSKDKGLSFNDISESLTNSTGDKTIRKTLDFTSDISNEGNLYRLKITPLDSINNEPIYTEPAVLTFKSESLSFNIAYVLNGGTNHPANPLTYSYGQGISRFEAPQREGYTFTGWTDGDGNNITNIPTDAQGDKTLHANWKANTYKINYVLNGGENSQQNPDTYIYGRGVSHFEQATKQGYTFTGWTDQKGKKIEGISAQEQGDKILYASWEKVPVASNENEEPKNEEVAKIQEDTNASIKIEKSTASLSTKKTQDITRSLESRKKLPLTGENAKPYLYVLGVSILIALSLLGVKKYLTKGKMK</sequence>
<evidence type="ECO:0000313" key="8">
    <source>
        <dbReference type="EMBL" id="USJ21373.1"/>
    </source>
</evidence>
<proteinExistence type="predicted"/>
<organism evidence="8 9">
    <name type="scientific">Lactococcus formosensis</name>
    <dbReference type="NCBI Taxonomy" id="1281486"/>
    <lineage>
        <taxon>Bacteria</taxon>
        <taxon>Bacillati</taxon>
        <taxon>Bacillota</taxon>
        <taxon>Bacilli</taxon>
        <taxon>Lactobacillales</taxon>
        <taxon>Streptococcaceae</taxon>
        <taxon>Lactococcus</taxon>
    </lineage>
</organism>
<dbReference type="GO" id="GO:0030313">
    <property type="term" value="C:cell envelope"/>
    <property type="evidence" value="ECO:0007669"/>
    <property type="project" value="UniProtKB-SubCell"/>
</dbReference>
<reference evidence="8" key="1">
    <citation type="journal article" date="2022" name="Front. Microbiol.">
        <title>Feed Insects as a Reservoir of Granadaene-Producing Lactococci.</title>
        <authorList>
            <person name="Neuzil-Bunesova V."/>
            <person name="Ramirez Garcia A."/>
            <person name="Modrackova N."/>
            <person name="Makovska M."/>
            <person name="Sabolova M."/>
            <person name="Sproer C."/>
            <person name="Bunk B."/>
            <person name="Blom J."/>
            <person name="Schwab C."/>
        </authorList>
    </citation>
    <scope>NUCLEOTIDE SEQUENCE</scope>
    <source>
        <strain evidence="8">I4/6O</strain>
    </source>
</reference>
<dbReference type="Pfam" id="PF09479">
    <property type="entry name" value="Flg_new"/>
    <property type="match status" value="2"/>
</dbReference>
<dbReference type="NCBIfam" id="TIGR02543">
    <property type="entry name" value="List_Bact_rpt"/>
    <property type="match status" value="2"/>
</dbReference>
<dbReference type="EMBL" id="CP086395">
    <property type="protein sequence ID" value="USJ21373.1"/>
    <property type="molecule type" value="Genomic_DNA"/>
</dbReference>
<dbReference type="Gene3D" id="2.60.40.4270">
    <property type="entry name" value="Listeria-Bacteroides repeat domain"/>
    <property type="match status" value="2"/>
</dbReference>
<evidence type="ECO:0000259" key="7">
    <source>
        <dbReference type="Pfam" id="PF00746"/>
    </source>
</evidence>
<accession>A0A9Q8Y3H1</accession>
<comment type="subcellular location">
    <subcellularLocation>
        <location evidence="1">Cell envelope</location>
    </subcellularLocation>
</comment>
<evidence type="ECO:0000256" key="1">
    <source>
        <dbReference type="ARBA" id="ARBA00004196"/>
    </source>
</evidence>
<keyword evidence="4" id="KW-0732">Signal</keyword>
<dbReference type="Proteomes" id="UP001056730">
    <property type="component" value="Chromosome"/>
</dbReference>
<keyword evidence="2" id="KW-0134">Cell wall</keyword>
<protein>
    <submittedName>
        <fullName evidence="8">InlB B-repeat-containing protein</fullName>
    </submittedName>
</protein>
<dbReference type="Pfam" id="PF00746">
    <property type="entry name" value="Gram_pos_anchor"/>
    <property type="match status" value="1"/>
</dbReference>
<keyword evidence="3" id="KW-0964">Secreted</keyword>
<evidence type="ECO:0000256" key="2">
    <source>
        <dbReference type="ARBA" id="ARBA00022512"/>
    </source>
</evidence>
<feature type="transmembrane region" description="Helical" evidence="6">
    <location>
        <begin position="561"/>
        <end position="579"/>
    </location>
</feature>
<feature type="domain" description="Gram-positive cocci surface proteins LPxTG" evidence="7">
    <location>
        <begin position="550"/>
        <end position="581"/>
    </location>
</feature>
<dbReference type="AlphaFoldDB" id="A0A9Q8Y3H1"/>
<keyword evidence="5" id="KW-0572">Peptidoglycan-anchor</keyword>
<keyword evidence="6" id="KW-0812">Transmembrane</keyword>
<evidence type="ECO:0000256" key="4">
    <source>
        <dbReference type="ARBA" id="ARBA00022729"/>
    </source>
</evidence>
<dbReference type="NCBIfam" id="TIGR01167">
    <property type="entry name" value="LPXTG_anchor"/>
    <property type="match status" value="1"/>
</dbReference>
<evidence type="ECO:0000256" key="3">
    <source>
        <dbReference type="ARBA" id="ARBA00022525"/>
    </source>
</evidence>